<dbReference type="PROSITE" id="PS50979">
    <property type="entry name" value="BC"/>
    <property type="match status" value="1"/>
</dbReference>
<dbReference type="PANTHER" id="PTHR48095">
    <property type="entry name" value="PYRUVATE CARBOXYLASE SUBUNIT A"/>
    <property type="match status" value="1"/>
</dbReference>
<evidence type="ECO:0000256" key="3">
    <source>
        <dbReference type="ARBA" id="ARBA00022840"/>
    </source>
</evidence>
<dbReference type="eggNOG" id="COG0439">
    <property type="taxonomic scope" value="Bacteria"/>
</dbReference>
<dbReference type="InterPro" id="IPR051602">
    <property type="entry name" value="ACC_Biotin_Carboxylase"/>
</dbReference>
<protein>
    <submittedName>
        <fullName evidence="8">Pyruvate carboxylase, biotin carboxylase subunit</fullName>
        <ecNumber evidence="8">6.4.1.1</ecNumber>
    </submittedName>
</protein>
<dbReference type="FunFam" id="3.40.50.20:FF:000010">
    <property type="entry name" value="Propionyl-CoA carboxylase subunit alpha"/>
    <property type="match status" value="1"/>
</dbReference>
<dbReference type="InterPro" id="IPR005481">
    <property type="entry name" value="BC-like_N"/>
</dbReference>
<keyword evidence="2 5" id="KW-0547">Nucleotide-binding</keyword>
<dbReference type="GO" id="GO:0005524">
    <property type="term" value="F:ATP binding"/>
    <property type="evidence" value="ECO:0007669"/>
    <property type="project" value="UniProtKB-UniRule"/>
</dbReference>
<evidence type="ECO:0000259" key="7">
    <source>
        <dbReference type="PROSITE" id="PS50979"/>
    </source>
</evidence>
<dbReference type="SMART" id="SM00878">
    <property type="entry name" value="Biotin_carb_C"/>
    <property type="match status" value="1"/>
</dbReference>
<dbReference type="RefSeq" id="WP_015947774.1">
    <property type="nucleotide sequence ID" value="NC_011768.1"/>
</dbReference>
<gene>
    <name evidence="8" type="ordered locus">Dalk_3024</name>
</gene>
<keyword evidence="1 8" id="KW-0436">Ligase</keyword>
<dbReference type="GO" id="GO:0046872">
    <property type="term" value="F:metal ion binding"/>
    <property type="evidence" value="ECO:0007669"/>
    <property type="project" value="InterPro"/>
</dbReference>
<dbReference type="SUPFAM" id="SSF52440">
    <property type="entry name" value="PreATP-grasp domain"/>
    <property type="match status" value="1"/>
</dbReference>
<dbReference type="Pfam" id="PF02785">
    <property type="entry name" value="Biotin_carb_C"/>
    <property type="match status" value="1"/>
</dbReference>
<dbReference type="Gene3D" id="3.30.470.20">
    <property type="entry name" value="ATP-grasp fold, B domain"/>
    <property type="match status" value="1"/>
</dbReference>
<dbReference type="EC" id="6.4.1.1" evidence="8"/>
<dbReference type="InterPro" id="IPR005482">
    <property type="entry name" value="Biotin_COase_C"/>
</dbReference>
<dbReference type="AlphaFoldDB" id="B8FL79"/>
<feature type="domain" description="Biotin carboxylation" evidence="7">
    <location>
        <begin position="6"/>
        <end position="453"/>
    </location>
</feature>
<dbReference type="PROSITE" id="PS50975">
    <property type="entry name" value="ATP_GRASP"/>
    <property type="match status" value="1"/>
</dbReference>
<dbReference type="GO" id="GO:0004736">
    <property type="term" value="F:pyruvate carboxylase activity"/>
    <property type="evidence" value="ECO:0007669"/>
    <property type="project" value="UniProtKB-EC"/>
</dbReference>
<dbReference type="SUPFAM" id="SSF51246">
    <property type="entry name" value="Rudiment single hybrid motif"/>
    <property type="match status" value="1"/>
</dbReference>
<evidence type="ECO:0000259" key="6">
    <source>
        <dbReference type="PROSITE" id="PS50975"/>
    </source>
</evidence>
<dbReference type="SUPFAM" id="SSF56059">
    <property type="entry name" value="Glutathione synthetase ATP-binding domain-like"/>
    <property type="match status" value="1"/>
</dbReference>
<dbReference type="PANTHER" id="PTHR48095:SF1">
    <property type="entry name" value="BIOTIN CARBOXYLASE"/>
    <property type="match status" value="1"/>
</dbReference>
<dbReference type="InterPro" id="IPR011764">
    <property type="entry name" value="Biotin_carboxylation_dom"/>
</dbReference>
<organism evidence="8 9">
    <name type="scientific">Desulfatibacillum aliphaticivorans</name>
    <dbReference type="NCBI Taxonomy" id="218208"/>
    <lineage>
        <taxon>Bacteria</taxon>
        <taxon>Pseudomonadati</taxon>
        <taxon>Thermodesulfobacteriota</taxon>
        <taxon>Desulfobacteria</taxon>
        <taxon>Desulfobacterales</taxon>
        <taxon>Desulfatibacillaceae</taxon>
        <taxon>Desulfatibacillum</taxon>
    </lineage>
</organism>
<keyword evidence="9" id="KW-1185">Reference proteome</keyword>
<evidence type="ECO:0000313" key="8">
    <source>
        <dbReference type="EMBL" id="ACL04714.1"/>
    </source>
</evidence>
<reference evidence="8 9" key="1">
    <citation type="journal article" date="2012" name="Environ. Microbiol.">
        <title>The genome sequence of Desulfatibacillum alkenivorans AK-01: a blueprint for anaerobic alkane oxidation.</title>
        <authorList>
            <person name="Callaghan A.V."/>
            <person name="Morris B.E."/>
            <person name="Pereira I.A."/>
            <person name="McInerney M.J."/>
            <person name="Austin R.N."/>
            <person name="Groves J.T."/>
            <person name="Kukor J.J."/>
            <person name="Suflita J.M."/>
            <person name="Young L.Y."/>
            <person name="Zylstra G.J."/>
            <person name="Wawrik B."/>
        </authorList>
    </citation>
    <scope>NUCLEOTIDE SEQUENCE [LARGE SCALE GENOMIC DNA]</scope>
    <source>
        <strain evidence="8 9">AK-01</strain>
    </source>
</reference>
<proteinExistence type="predicted"/>
<dbReference type="InterPro" id="IPR011054">
    <property type="entry name" value="Rudment_hybrid_motif"/>
</dbReference>
<evidence type="ECO:0000256" key="4">
    <source>
        <dbReference type="ARBA" id="ARBA00023267"/>
    </source>
</evidence>
<evidence type="ECO:0000313" key="9">
    <source>
        <dbReference type="Proteomes" id="UP000000739"/>
    </source>
</evidence>
<dbReference type="Pfam" id="PF02786">
    <property type="entry name" value="CPSase_L_D2"/>
    <property type="match status" value="1"/>
</dbReference>
<dbReference type="InterPro" id="IPR011761">
    <property type="entry name" value="ATP-grasp"/>
</dbReference>
<dbReference type="Proteomes" id="UP000000739">
    <property type="component" value="Chromosome"/>
</dbReference>
<accession>B8FL79</accession>
<dbReference type="KEGG" id="dal:Dalk_3024"/>
<evidence type="ECO:0000256" key="5">
    <source>
        <dbReference type="PROSITE-ProRule" id="PRU00409"/>
    </source>
</evidence>
<dbReference type="InterPro" id="IPR005479">
    <property type="entry name" value="CPAse_ATP-bd"/>
</dbReference>
<keyword evidence="8" id="KW-0670">Pyruvate</keyword>
<keyword evidence="3 5" id="KW-0067">ATP-binding</keyword>
<dbReference type="PROSITE" id="PS00867">
    <property type="entry name" value="CPSASE_2"/>
    <property type="match status" value="1"/>
</dbReference>
<evidence type="ECO:0000256" key="1">
    <source>
        <dbReference type="ARBA" id="ARBA00022598"/>
    </source>
</evidence>
<dbReference type="InterPro" id="IPR016185">
    <property type="entry name" value="PreATP-grasp_dom_sf"/>
</dbReference>
<dbReference type="Pfam" id="PF00289">
    <property type="entry name" value="Biotin_carb_N"/>
    <property type="match status" value="1"/>
</dbReference>
<evidence type="ECO:0000256" key="2">
    <source>
        <dbReference type="ARBA" id="ARBA00022741"/>
    </source>
</evidence>
<feature type="domain" description="ATP-grasp" evidence="6">
    <location>
        <begin position="124"/>
        <end position="323"/>
    </location>
</feature>
<dbReference type="EMBL" id="CP001322">
    <property type="protein sequence ID" value="ACL04714.1"/>
    <property type="molecule type" value="Genomic_DNA"/>
</dbReference>
<dbReference type="HOGENOM" id="CLU_000395_3_2_7"/>
<sequence length="484" mass="53348">MNTIPPIEKVLVANRGEIAIRLCRGVQEEGKRAVAIYESPDAESRHLRIADEAVWIGPGPRKDYLDIDRIIWAARKSGAQAVHPGYGFLAENPQFAAACEEAGLIFIGPSAATIQDLGDKTISRRLAEEAGLPTIPGSGILPPGGDGKRAAVEFGAKYGYPVMLKAVAGGGGRGIRKVDSEKELLSQIEIAKNEAISAFGDGRLYLEKGIVNPRHIEVQILGDQHGNVIHMGGRNCSIQRRHQKLVEIAPSLLDPALEEKICQSAIQYAKHVGYVNAGTVEFLVDSDDSFYFLEINTRLQVEHTVTEVVTGIDIVRRMIRVAEGKKLDVTQDEVFCRGFAIEMRINAEDPKQDFAPESGKHVAVYNSPGGPGIRLDGMAYQGYTIPTEYDSLLVKLTVYGFRWEEAVSRLSRALKNYRIVGPKTTIPFYRKLVLEPEFASGSFDTGYLERHPELYDYSDQEAQEAKVAKLLSAIHYHGKNIFAE</sequence>
<name>B8FL79_DESAL</name>
<keyword evidence="4" id="KW-0092">Biotin</keyword>